<keyword evidence="3" id="KW-1185">Reference proteome</keyword>
<organism evidence="2 3">
    <name type="scientific">Actinomadura vinacea</name>
    <dbReference type="NCBI Taxonomy" id="115336"/>
    <lineage>
        <taxon>Bacteria</taxon>
        <taxon>Bacillati</taxon>
        <taxon>Actinomycetota</taxon>
        <taxon>Actinomycetes</taxon>
        <taxon>Streptosporangiales</taxon>
        <taxon>Thermomonosporaceae</taxon>
        <taxon>Actinomadura</taxon>
    </lineage>
</organism>
<dbReference type="PANTHER" id="PTHR43317:SF3">
    <property type="entry name" value="BLR2883 PROTEIN"/>
    <property type="match status" value="1"/>
</dbReference>
<sequence length="242" mass="26892">MSARFEEIDWRPTAMGAISLRRRRDPSSGTQVYEVKLDDDFLMSSQFTAGEIALARLALKPLPDTGLDVIVGGLGLGYTAHAALEDPRVRSLIVVEALGEVIEWHQRNLVPLGAGLTSDDRCRFLHTDFFSLAADPRGFDPDVADRRFHAIVVDIDHSPRHVLSPTHAPFYEPESLRALTRRLHPGGVFALWSNDPPDEHFNAVLAQVFHTSDAHVVEFPNPLQDRTATNTVYIAQTQPLQA</sequence>
<protein>
    <recommendedName>
        <fullName evidence="4">Spermidine synthase</fullName>
    </recommendedName>
</protein>
<reference evidence="3" key="1">
    <citation type="journal article" date="2019" name="Int. J. Syst. Evol. Microbiol.">
        <title>The Global Catalogue of Microorganisms (GCM) 10K type strain sequencing project: providing services to taxonomists for standard genome sequencing and annotation.</title>
        <authorList>
            <consortium name="The Broad Institute Genomics Platform"/>
            <consortium name="The Broad Institute Genome Sequencing Center for Infectious Disease"/>
            <person name="Wu L."/>
            <person name="Ma J."/>
        </authorList>
    </citation>
    <scope>NUCLEOTIDE SEQUENCE [LARGE SCALE GENOMIC DNA]</scope>
    <source>
        <strain evidence="3">JCM 3325</strain>
    </source>
</reference>
<dbReference type="InterPro" id="IPR029063">
    <property type="entry name" value="SAM-dependent_MTases_sf"/>
</dbReference>
<dbReference type="SUPFAM" id="SSF53335">
    <property type="entry name" value="S-adenosyl-L-methionine-dependent methyltransferases"/>
    <property type="match status" value="1"/>
</dbReference>
<comment type="caution">
    <text evidence="2">The sequence shown here is derived from an EMBL/GenBank/DDBJ whole genome shotgun (WGS) entry which is preliminary data.</text>
</comment>
<dbReference type="Gene3D" id="3.40.50.150">
    <property type="entry name" value="Vaccinia Virus protein VP39"/>
    <property type="match status" value="1"/>
</dbReference>
<dbReference type="EMBL" id="BAAARW010000020">
    <property type="protein sequence ID" value="GAA2430147.1"/>
    <property type="molecule type" value="Genomic_DNA"/>
</dbReference>
<proteinExistence type="predicted"/>
<name>A0ABP5WPG8_9ACTN</name>
<gene>
    <name evidence="2" type="ORF">GCM10010191_49560</name>
</gene>
<accession>A0ABP5WPG8</accession>
<evidence type="ECO:0000313" key="3">
    <source>
        <dbReference type="Proteomes" id="UP001501231"/>
    </source>
</evidence>
<evidence type="ECO:0000313" key="2">
    <source>
        <dbReference type="EMBL" id="GAA2430147.1"/>
    </source>
</evidence>
<evidence type="ECO:0000256" key="1">
    <source>
        <dbReference type="ARBA" id="ARBA00023115"/>
    </source>
</evidence>
<keyword evidence="1" id="KW-0620">Polyamine biosynthesis</keyword>
<evidence type="ECO:0008006" key="4">
    <source>
        <dbReference type="Google" id="ProtNLM"/>
    </source>
</evidence>
<dbReference type="Proteomes" id="UP001501231">
    <property type="component" value="Unassembled WGS sequence"/>
</dbReference>
<dbReference type="PANTHER" id="PTHR43317">
    <property type="entry name" value="THERMOSPERMINE SYNTHASE ACAULIS5"/>
    <property type="match status" value="1"/>
</dbReference>